<evidence type="ECO:0000313" key="13">
    <source>
        <dbReference type="Proteomes" id="UP000092627"/>
    </source>
</evidence>
<dbReference type="FunFam" id="3.30.930.10:FF:000020">
    <property type="entry name" value="Octanoyltransferase"/>
    <property type="match status" value="1"/>
</dbReference>
<feature type="active site" description="Acyl-thioester intermediate" evidence="6 8">
    <location>
        <position position="168"/>
    </location>
</feature>
<evidence type="ECO:0000256" key="9">
    <source>
        <dbReference type="PIRSR" id="PIRSR016262-2"/>
    </source>
</evidence>
<feature type="binding site" evidence="6 9">
    <location>
        <begin position="150"/>
        <end position="152"/>
    </location>
    <ligand>
        <name>substrate</name>
    </ligand>
</feature>
<feature type="site" description="Lowers pKa of active site Cys" evidence="6 10">
    <location>
        <position position="134"/>
    </location>
</feature>
<comment type="function">
    <text evidence="5 6 7">Catalyzes the transfer of endogenously produced octanoic acid from octanoyl-acyl-carrier-protein onto the lipoyl domains of lipoate-dependent enzymes. Lipoyl-ACP can also act as a substrate although octanoyl-ACP is likely to be the physiological substrate.</text>
</comment>
<dbReference type="EMBL" id="FLOC01000002">
    <property type="protein sequence ID" value="SBS26119.1"/>
    <property type="molecule type" value="Genomic_DNA"/>
</dbReference>
<proteinExistence type="inferred from homology"/>
<dbReference type="STRING" id="295068.MAQ5080_00433"/>
<evidence type="ECO:0000313" key="12">
    <source>
        <dbReference type="EMBL" id="SBS26119.1"/>
    </source>
</evidence>
<accession>A0A1A8T3V4</accession>
<evidence type="ECO:0000256" key="3">
    <source>
        <dbReference type="ARBA" id="ARBA00022679"/>
    </source>
</evidence>
<dbReference type="EC" id="2.3.1.181" evidence="6 7"/>
<evidence type="ECO:0000256" key="1">
    <source>
        <dbReference type="ARBA" id="ARBA00004821"/>
    </source>
</evidence>
<dbReference type="Proteomes" id="UP000092627">
    <property type="component" value="Unassembled WGS sequence"/>
</dbReference>
<name>A0A1A8T3V4_9GAMM</name>
<dbReference type="HAMAP" id="MF_00013">
    <property type="entry name" value="LipB"/>
    <property type="match status" value="1"/>
</dbReference>
<dbReference type="PROSITE" id="PS51733">
    <property type="entry name" value="BPL_LPL_CATALYTIC"/>
    <property type="match status" value="1"/>
</dbReference>
<comment type="miscellaneous">
    <text evidence="6">In the reaction, the free carboxyl group of octanoic acid is attached via an amide linkage to the epsilon-amino group of a specific lysine residue of lipoyl domains of lipoate-dependent enzymes.</text>
</comment>
<keyword evidence="13" id="KW-1185">Reference proteome</keyword>
<feature type="domain" description="BPL/LPL catalytic" evidence="11">
    <location>
        <begin position="31"/>
        <end position="206"/>
    </location>
</feature>
<evidence type="ECO:0000256" key="5">
    <source>
        <dbReference type="ARBA" id="ARBA00024732"/>
    </source>
</evidence>
<dbReference type="NCBIfam" id="TIGR00214">
    <property type="entry name" value="lipB"/>
    <property type="match status" value="1"/>
</dbReference>
<dbReference type="OrthoDB" id="9787061at2"/>
<dbReference type="Pfam" id="PF21948">
    <property type="entry name" value="LplA-B_cat"/>
    <property type="match status" value="1"/>
</dbReference>
<evidence type="ECO:0000256" key="7">
    <source>
        <dbReference type="PIRNR" id="PIRNR016262"/>
    </source>
</evidence>
<comment type="pathway">
    <text evidence="1 6 7">Protein modification; protein lipoylation via endogenous pathway; protein N(6)-(lipoyl)lysine from octanoyl-[acyl-carrier-protein]: step 1/2.</text>
</comment>
<dbReference type="RefSeq" id="WP_067205502.1">
    <property type="nucleotide sequence ID" value="NZ_FLOC01000002.1"/>
</dbReference>
<organism evidence="12 13">
    <name type="scientific">Marinomonas aquimarina</name>
    <dbReference type="NCBI Taxonomy" id="295068"/>
    <lineage>
        <taxon>Bacteria</taxon>
        <taxon>Pseudomonadati</taxon>
        <taxon>Pseudomonadota</taxon>
        <taxon>Gammaproteobacteria</taxon>
        <taxon>Oceanospirillales</taxon>
        <taxon>Oceanospirillaceae</taxon>
        <taxon>Marinomonas</taxon>
    </lineage>
</organism>
<dbReference type="GO" id="GO:0009249">
    <property type="term" value="P:protein lipoylation"/>
    <property type="evidence" value="ECO:0007669"/>
    <property type="project" value="InterPro"/>
</dbReference>
<dbReference type="UniPathway" id="UPA00538">
    <property type="reaction ID" value="UER00592"/>
</dbReference>
<dbReference type="InterPro" id="IPR020605">
    <property type="entry name" value="Octanoyltransferase_CS"/>
</dbReference>
<comment type="subcellular location">
    <subcellularLocation>
        <location evidence="6">Cytoplasm</location>
    </subcellularLocation>
</comment>
<evidence type="ECO:0000256" key="10">
    <source>
        <dbReference type="PIRSR" id="PIRSR016262-3"/>
    </source>
</evidence>
<comment type="similarity">
    <text evidence="6 7">Belongs to the LipB family.</text>
</comment>
<feature type="binding site" evidence="6 9">
    <location>
        <begin position="137"/>
        <end position="139"/>
    </location>
    <ligand>
        <name>substrate</name>
    </ligand>
</feature>
<dbReference type="PIRSF" id="PIRSF016262">
    <property type="entry name" value="LPLase"/>
    <property type="match status" value="1"/>
</dbReference>
<dbReference type="GO" id="GO:0005737">
    <property type="term" value="C:cytoplasm"/>
    <property type="evidence" value="ECO:0007669"/>
    <property type="project" value="UniProtKB-SubCell"/>
</dbReference>
<comment type="catalytic activity">
    <reaction evidence="6 7">
        <text>octanoyl-[ACP] + L-lysyl-[protein] = N(6)-octanoyl-L-lysyl-[protein] + holo-[ACP] + H(+)</text>
        <dbReference type="Rhea" id="RHEA:17665"/>
        <dbReference type="Rhea" id="RHEA-COMP:9636"/>
        <dbReference type="Rhea" id="RHEA-COMP:9685"/>
        <dbReference type="Rhea" id="RHEA-COMP:9752"/>
        <dbReference type="Rhea" id="RHEA-COMP:9928"/>
        <dbReference type="ChEBI" id="CHEBI:15378"/>
        <dbReference type="ChEBI" id="CHEBI:29969"/>
        <dbReference type="ChEBI" id="CHEBI:64479"/>
        <dbReference type="ChEBI" id="CHEBI:78463"/>
        <dbReference type="ChEBI" id="CHEBI:78809"/>
        <dbReference type="EC" id="2.3.1.181"/>
    </reaction>
</comment>
<sequence>MPETILCRDLGVVPYESTWEEMKNFTQARTKEDPDQIWLLEHPSVFTQGQAGKEEHLLDAGDIPVVQADRGGQVTYHGPGQLIAYIMIDLKRLGIGVRDLVTLIENSIVDVCQQHGIESYPKPDAPGVYVKGMKISSLGLRVRRGCSFHGVALNVDMDLSPFLRINPCGYQGLQMIDMKRLQPNTNMAQVKVQLANVLAERLGYSHPIIQQG</sequence>
<keyword evidence="4 6" id="KW-0012">Acyltransferase</keyword>
<dbReference type="InterPro" id="IPR000544">
    <property type="entry name" value="Octanoyltransferase"/>
</dbReference>
<keyword evidence="3 6" id="KW-0808">Transferase</keyword>
<dbReference type="AlphaFoldDB" id="A0A1A8T3V4"/>
<dbReference type="InterPro" id="IPR004143">
    <property type="entry name" value="BPL_LPL_catalytic"/>
</dbReference>
<dbReference type="PANTHER" id="PTHR10993:SF7">
    <property type="entry name" value="LIPOYLTRANSFERASE 2, MITOCHONDRIAL-RELATED"/>
    <property type="match status" value="1"/>
</dbReference>
<evidence type="ECO:0000256" key="4">
    <source>
        <dbReference type="ARBA" id="ARBA00023315"/>
    </source>
</evidence>
<reference evidence="12 13" key="1">
    <citation type="submission" date="2016-06" db="EMBL/GenBank/DDBJ databases">
        <authorList>
            <person name="Kjaerup R.B."/>
            <person name="Dalgaard T.S."/>
            <person name="Juul-Madsen H.R."/>
        </authorList>
    </citation>
    <scope>NUCLEOTIDE SEQUENCE [LARGE SCALE GENOMIC DNA]</scope>
    <source>
        <strain evidence="12 13">CECT 5080</strain>
    </source>
</reference>
<protein>
    <recommendedName>
        <fullName evidence="6 7">Octanoyltransferase</fullName>
        <ecNumber evidence="6 7">2.3.1.181</ecNumber>
    </recommendedName>
    <alternativeName>
        <fullName evidence="6">Lipoate-protein ligase B</fullName>
    </alternativeName>
    <alternativeName>
        <fullName evidence="6">Lipoyl/octanoyl transferase</fullName>
    </alternativeName>
    <alternativeName>
        <fullName evidence="6">Octanoyl-[acyl-carrier-protein]-protein N-octanoyltransferase</fullName>
    </alternativeName>
</protein>
<dbReference type="GO" id="GO:0033819">
    <property type="term" value="F:lipoyl(octanoyl) transferase activity"/>
    <property type="evidence" value="ECO:0007669"/>
    <property type="project" value="UniProtKB-EC"/>
</dbReference>
<dbReference type="PROSITE" id="PS01313">
    <property type="entry name" value="LIPB"/>
    <property type="match status" value="1"/>
</dbReference>
<evidence type="ECO:0000256" key="2">
    <source>
        <dbReference type="ARBA" id="ARBA00022490"/>
    </source>
</evidence>
<evidence type="ECO:0000256" key="6">
    <source>
        <dbReference type="HAMAP-Rule" id="MF_00013"/>
    </source>
</evidence>
<dbReference type="PANTHER" id="PTHR10993">
    <property type="entry name" value="OCTANOYLTRANSFERASE"/>
    <property type="match status" value="1"/>
</dbReference>
<feature type="binding site" evidence="6 9">
    <location>
        <begin position="70"/>
        <end position="77"/>
    </location>
    <ligand>
        <name>substrate</name>
    </ligand>
</feature>
<dbReference type="InterPro" id="IPR045864">
    <property type="entry name" value="aa-tRNA-synth_II/BPL/LPL"/>
</dbReference>
<dbReference type="SUPFAM" id="SSF55681">
    <property type="entry name" value="Class II aaRS and biotin synthetases"/>
    <property type="match status" value="1"/>
</dbReference>
<dbReference type="NCBIfam" id="NF010922">
    <property type="entry name" value="PRK14342.1"/>
    <property type="match status" value="1"/>
</dbReference>
<keyword evidence="2 6" id="KW-0963">Cytoplasm</keyword>
<evidence type="ECO:0000256" key="8">
    <source>
        <dbReference type="PIRSR" id="PIRSR016262-1"/>
    </source>
</evidence>
<evidence type="ECO:0000259" key="11">
    <source>
        <dbReference type="PROSITE" id="PS51733"/>
    </source>
</evidence>
<dbReference type="CDD" id="cd16444">
    <property type="entry name" value="LipB"/>
    <property type="match status" value="1"/>
</dbReference>
<gene>
    <name evidence="6 12" type="primary">lipB</name>
    <name evidence="12" type="ORF">MAQ5080_00433</name>
</gene>
<dbReference type="Gene3D" id="3.30.930.10">
    <property type="entry name" value="Bira Bifunctional Protein, Domain 2"/>
    <property type="match status" value="1"/>
</dbReference>